<dbReference type="AlphaFoldDB" id="A0A0N4UQD6"/>
<dbReference type="PROSITE" id="PS51670">
    <property type="entry name" value="SHKT"/>
    <property type="match status" value="1"/>
</dbReference>
<evidence type="ECO:0000256" key="1">
    <source>
        <dbReference type="PROSITE-ProRule" id="PRU01005"/>
    </source>
</evidence>
<evidence type="ECO:0000313" key="3">
    <source>
        <dbReference type="Proteomes" id="UP000038040"/>
    </source>
</evidence>
<keyword evidence="1" id="KW-1015">Disulfide bond</keyword>
<dbReference type="WBParaSite" id="DME_0001021901-mRNA-1">
    <property type="protein sequence ID" value="DME_0001021901-mRNA-1"/>
    <property type="gene ID" value="DME_0001021901"/>
</dbReference>
<dbReference type="Proteomes" id="UP000038040">
    <property type="component" value="Unplaced"/>
</dbReference>
<comment type="caution">
    <text evidence="1">Lacks conserved residue(s) required for the propagation of feature annotation.</text>
</comment>
<evidence type="ECO:0000313" key="4">
    <source>
        <dbReference type="WBParaSite" id="DME_0001021901-mRNA-1"/>
    </source>
</evidence>
<dbReference type="InterPro" id="IPR003582">
    <property type="entry name" value="ShKT_dom"/>
</dbReference>
<organism evidence="3 4">
    <name type="scientific">Dracunculus medinensis</name>
    <name type="common">Guinea worm</name>
    <dbReference type="NCBI Taxonomy" id="318479"/>
    <lineage>
        <taxon>Eukaryota</taxon>
        <taxon>Metazoa</taxon>
        <taxon>Ecdysozoa</taxon>
        <taxon>Nematoda</taxon>
        <taxon>Chromadorea</taxon>
        <taxon>Rhabditida</taxon>
        <taxon>Spirurina</taxon>
        <taxon>Dracunculoidea</taxon>
        <taxon>Dracunculidae</taxon>
        <taxon>Dracunculus</taxon>
    </lineage>
</organism>
<accession>A0A0N4UQD6</accession>
<protein>
    <submittedName>
        <fullName evidence="4">ShKT domain-containing protein</fullName>
    </submittedName>
</protein>
<sequence>LHLVVHEFCGAVEIPFVFPYIRQIINDKISDKINNSKMPHFSTKNYKVNEKCQMPIYMRLAEQLCPHTCAMCCKTRKFNCRDVAQCENFSQEMCRMPSLGKIALEFCPHTCGLCDLPGAGGECPDSIDGCESLRGFCQLDSIRNICQRTCISRASSQSSGCADAHVDCPLYRHLCSIGDYGIVMRTQCRRTCRHC</sequence>
<dbReference type="Gene3D" id="1.10.10.1940">
    <property type="match status" value="1"/>
</dbReference>
<dbReference type="Pfam" id="PF01549">
    <property type="entry name" value="ShK"/>
    <property type="match status" value="4"/>
</dbReference>
<reference evidence="4" key="1">
    <citation type="submission" date="2017-02" db="UniProtKB">
        <authorList>
            <consortium name="WormBaseParasite"/>
        </authorList>
    </citation>
    <scope>IDENTIFICATION</scope>
</reference>
<feature type="disulfide bond" evidence="1">
    <location>
        <begin position="161"/>
        <end position="195"/>
    </location>
</feature>
<proteinExistence type="predicted"/>
<feature type="domain" description="ShKT" evidence="2">
    <location>
        <begin position="161"/>
        <end position="195"/>
    </location>
</feature>
<evidence type="ECO:0000259" key="2">
    <source>
        <dbReference type="PROSITE" id="PS51670"/>
    </source>
</evidence>
<name>A0A0N4UQD6_DRAME</name>
<dbReference type="PANTHER" id="PTHR21724:SF109">
    <property type="entry name" value="SHKT DOMAIN-CONTAINING PROTEIN"/>
    <property type="match status" value="1"/>
</dbReference>
<dbReference type="SMART" id="SM00254">
    <property type="entry name" value="ShKT"/>
    <property type="match status" value="3"/>
</dbReference>
<dbReference type="PANTHER" id="PTHR21724">
    <property type="entry name" value="SHKT DOMAIN-CONTAINING PROTEIN"/>
    <property type="match status" value="1"/>
</dbReference>